<comment type="caution">
    <text evidence="10">The sequence shown here is derived from an EMBL/GenBank/DDBJ whole genome shotgun (WGS) entry which is preliminary data.</text>
</comment>
<feature type="domain" description="C2" evidence="8">
    <location>
        <begin position="480"/>
        <end position="603"/>
    </location>
</feature>
<dbReference type="PANTHER" id="PTHR46980:SF2">
    <property type="entry name" value="TRICALBIN-1-RELATED"/>
    <property type="match status" value="1"/>
</dbReference>
<evidence type="ECO:0000256" key="3">
    <source>
        <dbReference type="ARBA" id="ARBA00023055"/>
    </source>
</evidence>
<dbReference type="PROSITE" id="PS50004">
    <property type="entry name" value="C2"/>
    <property type="match status" value="2"/>
</dbReference>
<name>A0AAV2HK06_LYMST</name>
<dbReference type="AlphaFoldDB" id="A0AAV2HK06"/>
<evidence type="ECO:0000259" key="9">
    <source>
        <dbReference type="PROSITE" id="PS51847"/>
    </source>
</evidence>
<dbReference type="CDD" id="cd21669">
    <property type="entry name" value="SMP_SF"/>
    <property type="match status" value="1"/>
</dbReference>
<comment type="subcellular location">
    <subcellularLocation>
        <location evidence="1">Membrane</location>
    </subcellularLocation>
</comment>
<keyword evidence="11" id="KW-1185">Reference proteome</keyword>
<feature type="domain" description="C2" evidence="8">
    <location>
        <begin position="679"/>
        <end position="800"/>
    </location>
</feature>
<keyword evidence="7" id="KW-0812">Transmembrane</keyword>
<dbReference type="Proteomes" id="UP001497497">
    <property type="component" value="Unassembled WGS sequence"/>
</dbReference>
<dbReference type="GO" id="GO:0008289">
    <property type="term" value="F:lipid binding"/>
    <property type="evidence" value="ECO:0007669"/>
    <property type="project" value="UniProtKB-KW"/>
</dbReference>
<feature type="region of interest" description="Disordered" evidence="6">
    <location>
        <begin position="924"/>
        <end position="956"/>
    </location>
</feature>
<dbReference type="Pfam" id="PF00168">
    <property type="entry name" value="C2"/>
    <property type="match status" value="2"/>
</dbReference>
<evidence type="ECO:0000256" key="5">
    <source>
        <dbReference type="ARBA" id="ARBA00023136"/>
    </source>
</evidence>
<dbReference type="InterPro" id="IPR035892">
    <property type="entry name" value="C2_domain_sf"/>
</dbReference>
<dbReference type="InterPro" id="IPR031468">
    <property type="entry name" value="SMP_LBD"/>
</dbReference>
<feature type="compositionally biased region" description="Polar residues" evidence="6">
    <location>
        <begin position="924"/>
        <end position="948"/>
    </location>
</feature>
<keyword evidence="5 7" id="KW-0472">Membrane</keyword>
<sequence length="1109" mass="125062">MNLRKPSHSSFSVRPGIVQRKINAVLKASLEGVLPRGVSVKKTPEVNGGPHTPEMQQVVDESKKAVTSFVGMYILVAGIVALAWLLGYFDFSFLWVFISIAALFIIWKAKISRIIAQHLSHEEDVLYRKRAFRQNETAEWFNFLLNRWWVFSATNIEELVKKHIDERLWDIRPSFVDSLEVVNFTVGEQTPNVRNMRTFECSESTPGSLQPISWFNVHRPPAGLEKLSTYQVVIEADVSMVSEDFKMIFRGRVGSSRVNVGFDLVVEDLHLTGTLQAILCLSMDIPFPHVAKATVCFKERPDVNFNISVLKALSLMEIPLLKSWIHNHVMEGLTQALVDPASVDINFNKVGPILMGQTVSKKEKAQGVLTVNIKGLPSKEAVAEDIRYTVLNIGTRKRQTHEVPATDEWEDVCSFFIYNLATERIKIKSKCMRLITSTTLEQNEVNLSSFPFQVNPVCETTVENKDGSKLVLTMQYTALPAIKLTDSEETNTSKSNTLAGVMYVCIHGATNVLAADKTGASDPYCVLFCDRRRVLTTPFIPRTRNPRWDSWVEFFVADYTRSSLSFFVYDWDGTNTINDDFLGSVHINMSESQPEVIKKTLTLGYNKPDEGFTVDKKCGQLTISAVFRPVRSVAKSEKFRDVMKSYKPNDYLYKEDLMSPSTMVNQMFLMKYYYLQASLSGRRSTTASYMNELLSNKIMVELTILQGKDMVAMDRNGFSDPFCVVSVKDKKIFTTSVKKKTLFPKWNETVTTEMSLVDSPSLTIDVFDKDVISKDFMGTLKLSIDDLKELSLKARHSDWFTLEKIKNGKLQLKCQVISKDSLVLSICQHQLTYVLQAHQTNTKKSPSDQALNENVPNGSRDASTLPIQRMKKADSKVPIVHRTNSVNMMQKIGDRASLSKWHISRSRNYKSFLQMKDYYLTGVQNDNPPTLTGVQNDNPPTQTGVQNDNPPPSSSVGDKLFSVSGKVMRVRGEFPPTCTELYCKVRLEVPGNRLSLFHNTRIIGKSQVVPIHESSPNLNVDFEVDRGSGVPIDALLIFDLKHSRKDHLTTKSKSLRSLLADADGIPKWVSVGNGIEIELLLSQGQPSPNYRKRSGSILKSLSFRKEKPN</sequence>
<feature type="domain" description="SMP-LTD" evidence="9">
    <location>
        <begin position="134"/>
        <end position="348"/>
    </location>
</feature>
<dbReference type="SMART" id="SM00239">
    <property type="entry name" value="C2"/>
    <property type="match status" value="2"/>
</dbReference>
<dbReference type="CDD" id="cd00030">
    <property type="entry name" value="C2"/>
    <property type="match status" value="2"/>
</dbReference>
<organism evidence="10 11">
    <name type="scientific">Lymnaea stagnalis</name>
    <name type="common">Great pond snail</name>
    <name type="synonym">Helix stagnalis</name>
    <dbReference type="NCBI Taxonomy" id="6523"/>
    <lineage>
        <taxon>Eukaryota</taxon>
        <taxon>Metazoa</taxon>
        <taxon>Spiralia</taxon>
        <taxon>Lophotrochozoa</taxon>
        <taxon>Mollusca</taxon>
        <taxon>Gastropoda</taxon>
        <taxon>Heterobranchia</taxon>
        <taxon>Euthyneura</taxon>
        <taxon>Panpulmonata</taxon>
        <taxon>Hygrophila</taxon>
        <taxon>Lymnaeoidea</taxon>
        <taxon>Lymnaeidae</taxon>
        <taxon>Lymnaea</taxon>
    </lineage>
</organism>
<keyword evidence="2" id="KW-0813">Transport</keyword>
<protein>
    <submittedName>
        <fullName evidence="10">Uncharacterized protein</fullName>
    </submittedName>
</protein>
<feature type="transmembrane region" description="Helical" evidence="7">
    <location>
        <begin position="65"/>
        <end position="86"/>
    </location>
</feature>
<dbReference type="SUPFAM" id="SSF49562">
    <property type="entry name" value="C2 domain (Calcium/lipid-binding domain, CaLB)"/>
    <property type="match status" value="2"/>
</dbReference>
<accession>A0AAV2HK06</accession>
<evidence type="ECO:0000256" key="6">
    <source>
        <dbReference type="SAM" id="MobiDB-lite"/>
    </source>
</evidence>
<evidence type="ECO:0000313" key="10">
    <source>
        <dbReference type="EMBL" id="CAL1533878.1"/>
    </source>
</evidence>
<dbReference type="GO" id="GO:0006869">
    <property type="term" value="P:lipid transport"/>
    <property type="evidence" value="ECO:0007669"/>
    <property type="project" value="UniProtKB-KW"/>
</dbReference>
<dbReference type="PROSITE" id="PS51847">
    <property type="entry name" value="SMP"/>
    <property type="match status" value="1"/>
</dbReference>
<dbReference type="InterPro" id="IPR052455">
    <property type="entry name" value="Tricalbin_domain"/>
</dbReference>
<dbReference type="EMBL" id="CAXITT010000154">
    <property type="protein sequence ID" value="CAL1533878.1"/>
    <property type="molecule type" value="Genomic_DNA"/>
</dbReference>
<evidence type="ECO:0000313" key="11">
    <source>
        <dbReference type="Proteomes" id="UP001497497"/>
    </source>
</evidence>
<evidence type="ECO:0000256" key="1">
    <source>
        <dbReference type="ARBA" id="ARBA00004370"/>
    </source>
</evidence>
<dbReference type="Gene3D" id="2.60.40.150">
    <property type="entry name" value="C2 domain"/>
    <property type="match status" value="2"/>
</dbReference>
<evidence type="ECO:0000256" key="4">
    <source>
        <dbReference type="ARBA" id="ARBA00023121"/>
    </source>
</evidence>
<reference evidence="10 11" key="1">
    <citation type="submission" date="2024-04" db="EMBL/GenBank/DDBJ databases">
        <authorList>
            <consortium name="Genoscope - CEA"/>
            <person name="William W."/>
        </authorList>
    </citation>
    <scope>NUCLEOTIDE SEQUENCE [LARGE SCALE GENOMIC DNA]</scope>
</reference>
<dbReference type="Pfam" id="PF25669">
    <property type="entry name" value="SMP_MUG190-like"/>
    <property type="match status" value="1"/>
</dbReference>
<keyword evidence="7" id="KW-1133">Transmembrane helix</keyword>
<proteinExistence type="predicted"/>
<evidence type="ECO:0000256" key="2">
    <source>
        <dbReference type="ARBA" id="ARBA00022448"/>
    </source>
</evidence>
<evidence type="ECO:0000256" key="7">
    <source>
        <dbReference type="SAM" id="Phobius"/>
    </source>
</evidence>
<dbReference type="PANTHER" id="PTHR46980">
    <property type="entry name" value="TRICALBIN-1-RELATED"/>
    <property type="match status" value="1"/>
</dbReference>
<dbReference type="InterPro" id="IPR000008">
    <property type="entry name" value="C2_dom"/>
</dbReference>
<feature type="transmembrane region" description="Helical" evidence="7">
    <location>
        <begin position="92"/>
        <end position="109"/>
    </location>
</feature>
<evidence type="ECO:0000259" key="8">
    <source>
        <dbReference type="PROSITE" id="PS50004"/>
    </source>
</evidence>
<keyword evidence="3" id="KW-0445">Lipid transport</keyword>
<gene>
    <name evidence="10" type="ORF">GSLYS_00007838001</name>
</gene>
<keyword evidence="4" id="KW-0446">Lipid-binding</keyword>
<dbReference type="GO" id="GO:0016020">
    <property type="term" value="C:membrane"/>
    <property type="evidence" value="ECO:0007669"/>
    <property type="project" value="UniProtKB-SubCell"/>
</dbReference>
<feature type="region of interest" description="Disordered" evidence="6">
    <location>
        <begin position="842"/>
        <end position="862"/>
    </location>
</feature>